<evidence type="ECO:0000313" key="1">
    <source>
        <dbReference type="EMBL" id="KAK7839007.1"/>
    </source>
</evidence>
<evidence type="ECO:0000313" key="2">
    <source>
        <dbReference type="Proteomes" id="UP000237347"/>
    </source>
</evidence>
<dbReference type="Proteomes" id="UP000237347">
    <property type="component" value="Unassembled WGS sequence"/>
</dbReference>
<organism evidence="1 2">
    <name type="scientific">Quercus suber</name>
    <name type="common">Cork oak</name>
    <dbReference type="NCBI Taxonomy" id="58331"/>
    <lineage>
        <taxon>Eukaryota</taxon>
        <taxon>Viridiplantae</taxon>
        <taxon>Streptophyta</taxon>
        <taxon>Embryophyta</taxon>
        <taxon>Tracheophyta</taxon>
        <taxon>Spermatophyta</taxon>
        <taxon>Magnoliopsida</taxon>
        <taxon>eudicotyledons</taxon>
        <taxon>Gunneridae</taxon>
        <taxon>Pentapetalae</taxon>
        <taxon>rosids</taxon>
        <taxon>fabids</taxon>
        <taxon>Fagales</taxon>
        <taxon>Fagaceae</taxon>
        <taxon>Quercus</taxon>
    </lineage>
</organism>
<feature type="non-terminal residue" evidence="1">
    <location>
        <position position="1"/>
    </location>
</feature>
<proteinExistence type="predicted"/>
<protein>
    <submittedName>
        <fullName evidence="1">Uncharacterized protein</fullName>
    </submittedName>
</protein>
<dbReference type="EMBL" id="PKMF04000293">
    <property type="protein sequence ID" value="KAK7839007.1"/>
    <property type="molecule type" value="Genomic_DNA"/>
</dbReference>
<keyword evidence="2" id="KW-1185">Reference proteome</keyword>
<reference evidence="1 2" key="1">
    <citation type="journal article" date="2018" name="Sci. Data">
        <title>The draft genome sequence of cork oak.</title>
        <authorList>
            <person name="Ramos A.M."/>
            <person name="Usie A."/>
            <person name="Barbosa P."/>
            <person name="Barros P.M."/>
            <person name="Capote T."/>
            <person name="Chaves I."/>
            <person name="Simoes F."/>
            <person name="Abreu I."/>
            <person name="Carrasquinho I."/>
            <person name="Faro C."/>
            <person name="Guimaraes J.B."/>
            <person name="Mendonca D."/>
            <person name="Nobrega F."/>
            <person name="Rodrigues L."/>
            <person name="Saibo N.J.M."/>
            <person name="Varela M.C."/>
            <person name="Egas C."/>
            <person name="Matos J."/>
            <person name="Miguel C.M."/>
            <person name="Oliveira M.M."/>
            <person name="Ricardo C.P."/>
            <person name="Goncalves S."/>
        </authorList>
    </citation>
    <scope>NUCLEOTIDE SEQUENCE [LARGE SCALE GENOMIC DNA]</scope>
    <source>
        <strain evidence="2">cv. HL8</strain>
    </source>
</reference>
<dbReference type="AlphaFoldDB" id="A0AAW0KJH6"/>
<dbReference type="PANTHER" id="PTHR33144:SF25">
    <property type="entry name" value="DUF4216 DOMAIN-CONTAINING PROTEIN"/>
    <property type="match status" value="1"/>
</dbReference>
<sequence>VGWNGAIAREELTRSARDYGAIAIEESVGSARNYGAMAREESAGSARNYGAIAREESGTRNKKGRGARRNLKLAKFFTKERFPIIWKKGRPIGEYSRVFKSECTTLVRRISIVPLQVKDWRELPYQNKRKLFDYILERFIVEGQETLPYEEDPEEALEILPPNMADDDWNYLVNLWSNKDCKREKTGEDPSRLQLFEITHTRSNGQAANETT</sequence>
<name>A0AAW0KJH6_QUESU</name>
<dbReference type="PANTHER" id="PTHR33144">
    <property type="entry name" value="OS10G0409366 PROTEIN-RELATED"/>
    <property type="match status" value="1"/>
</dbReference>
<comment type="caution">
    <text evidence="1">The sequence shown here is derived from an EMBL/GenBank/DDBJ whole genome shotgun (WGS) entry which is preliminary data.</text>
</comment>
<gene>
    <name evidence="1" type="ORF">CFP56_018849</name>
</gene>
<accession>A0AAW0KJH6</accession>